<name>A0A813JNC7_POLGL</name>
<sequence>MSFHAISFPSQGFVLLLLLASASSSSKSEGGCSQARPASEPSDRTLLQLGSQLGLKSAAGVQTASSAGAFVLPEIVEAAFELAAEQARAELVRGSQPLDGAPPQDVFSSVLISMPVGPPVLQWASGSGNGALGGKNLVGKQLLQRNNRSCTVYGMGISPAASGERSVFEEEMGELGCEVHGFDCSVRPDDPNVVAKPFTFHPWCIGKENPGAVAAFAQGMYGRKGKADQASLVTFKTLKDTMAGLNHTSLRLLKFDIEGNEWELFDNELLPAFSLELPEQLSFELHTEGAHAMYVPPALVEGKGYVAINKLFLKLFDLGYRVAAKELNAYDHKCAEFVLVRV</sequence>
<dbReference type="PANTHER" id="PTHR32026:SF10">
    <property type="entry name" value="METHYLTRANSFERASE-LIKE PROTEIN 24-RELATED"/>
    <property type="match status" value="1"/>
</dbReference>
<dbReference type="Pfam" id="PF13383">
    <property type="entry name" value="Methyltransf_22"/>
    <property type="match status" value="1"/>
</dbReference>
<reference evidence="3" key="1">
    <citation type="submission" date="2021-02" db="EMBL/GenBank/DDBJ databases">
        <authorList>
            <person name="Dougan E. K."/>
            <person name="Rhodes N."/>
            <person name="Thang M."/>
            <person name="Chan C."/>
        </authorList>
    </citation>
    <scope>NUCLEOTIDE SEQUENCE</scope>
</reference>
<accession>A0A813JNC7</accession>
<evidence type="ECO:0000259" key="2">
    <source>
        <dbReference type="Pfam" id="PF13383"/>
    </source>
</evidence>
<evidence type="ECO:0000313" key="3">
    <source>
        <dbReference type="EMBL" id="CAE8679587.1"/>
    </source>
</evidence>
<dbReference type="EMBL" id="CAJNNW010025775">
    <property type="protein sequence ID" value="CAE8679587.1"/>
    <property type="molecule type" value="Genomic_DNA"/>
</dbReference>
<feature type="domain" description="Methyltransferase" evidence="2">
    <location>
        <begin position="133"/>
        <end position="340"/>
    </location>
</feature>
<dbReference type="Proteomes" id="UP000626109">
    <property type="component" value="Unassembled WGS sequence"/>
</dbReference>
<dbReference type="InterPro" id="IPR025714">
    <property type="entry name" value="Methyltranfer_dom"/>
</dbReference>
<protein>
    <recommendedName>
        <fullName evidence="2">Methyltransferase domain-containing protein</fullName>
    </recommendedName>
</protein>
<feature type="chain" id="PRO_5032833651" description="Methyltransferase domain-containing protein" evidence="1">
    <location>
        <begin position="25"/>
        <end position="342"/>
    </location>
</feature>
<dbReference type="AlphaFoldDB" id="A0A813JNC7"/>
<dbReference type="PANTHER" id="PTHR32026">
    <property type="entry name" value="METHYLTRANSFERASE-LIKE PROTEIN 24"/>
    <property type="match status" value="1"/>
</dbReference>
<organism evidence="3 4">
    <name type="scientific">Polarella glacialis</name>
    <name type="common">Dinoflagellate</name>
    <dbReference type="NCBI Taxonomy" id="89957"/>
    <lineage>
        <taxon>Eukaryota</taxon>
        <taxon>Sar</taxon>
        <taxon>Alveolata</taxon>
        <taxon>Dinophyceae</taxon>
        <taxon>Suessiales</taxon>
        <taxon>Suessiaceae</taxon>
        <taxon>Polarella</taxon>
    </lineage>
</organism>
<dbReference type="InterPro" id="IPR026913">
    <property type="entry name" value="METTL24"/>
</dbReference>
<gene>
    <name evidence="3" type="ORF">PGLA2088_LOCUS21433</name>
</gene>
<evidence type="ECO:0000256" key="1">
    <source>
        <dbReference type="SAM" id="SignalP"/>
    </source>
</evidence>
<keyword evidence="1" id="KW-0732">Signal</keyword>
<feature type="signal peptide" evidence="1">
    <location>
        <begin position="1"/>
        <end position="24"/>
    </location>
</feature>
<comment type="caution">
    <text evidence="3">The sequence shown here is derived from an EMBL/GenBank/DDBJ whole genome shotgun (WGS) entry which is preliminary data.</text>
</comment>
<proteinExistence type="predicted"/>
<evidence type="ECO:0000313" key="4">
    <source>
        <dbReference type="Proteomes" id="UP000626109"/>
    </source>
</evidence>